<dbReference type="Gene3D" id="3.40.50.1110">
    <property type="entry name" value="SGNH hydrolase"/>
    <property type="match status" value="1"/>
</dbReference>
<reference evidence="5" key="1">
    <citation type="journal article" date="2019" name="Int. J. Syst. Evol. Microbiol.">
        <title>The Global Catalogue of Microorganisms (GCM) 10K type strain sequencing project: providing services to taxonomists for standard genome sequencing and annotation.</title>
        <authorList>
            <consortium name="The Broad Institute Genomics Platform"/>
            <consortium name="The Broad Institute Genome Sequencing Center for Infectious Disease"/>
            <person name="Wu L."/>
            <person name="Ma J."/>
        </authorList>
    </citation>
    <scope>NUCLEOTIDE SEQUENCE [LARGE SCALE GENOMIC DNA]</scope>
    <source>
        <strain evidence="5">JCM 12398</strain>
    </source>
</reference>
<comment type="caution">
    <text evidence="4">The sequence shown here is derived from an EMBL/GenBank/DDBJ whole genome shotgun (WGS) entry which is preliminary data.</text>
</comment>
<organism evidence="4 5">
    <name type="scientific">Agrococcus citreus</name>
    <dbReference type="NCBI Taxonomy" id="84643"/>
    <lineage>
        <taxon>Bacteria</taxon>
        <taxon>Bacillati</taxon>
        <taxon>Actinomycetota</taxon>
        <taxon>Actinomycetes</taxon>
        <taxon>Micrococcales</taxon>
        <taxon>Microbacteriaceae</taxon>
        <taxon>Agrococcus</taxon>
    </lineage>
</organism>
<sequence>MTRRRAPIATAIVATLLAVVTACAQAPTPTPSTPTHPTAVFIGDSYTVGTGTSLAGTDFPAILGDLRDWNVQNLAIAGTGYSTGQPDGLCPASGCNSYVGVLPAAVAADPDIVVVSGGRNDLNRLHLERPVTVFYTELRRQRPEARLVVTSPLWDDSPLRMRSSPCASRSSARQTEWAPSTSTWATCSRTAPT</sequence>
<feature type="signal peptide" evidence="2">
    <location>
        <begin position="1"/>
        <end position="24"/>
    </location>
</feature>
<dbReference type="Proteomes" id="UP001501266">
    <property type="component" value="Unassembled WGS sequence"/>
</dbReference>
<keyword evidence="2" id="KW-0732">Signal</keyword>
<evidence type="ECO:0000313" key="5">
    <source>
        <dbReference type="Proteomes" id="UP001501266"/>
    </source>
</evidence>
<feature type="region of interest" description="Disordered" evidence="1">
    <location>
        <begin position="164"/>
        <end position="193"/>
    </location>
</feature>
<gene>
    <name evidence="4" type="ORF">GCM10009640_11140</name>
</gene>
<accession>A0ABP4JGD9</accession>
<protein>
    <recommendedName>
        <fullName evidence="3">SGNH hydrolase-type esterase domain-containing protein</fullName>
    </recommendedName>
</protein>
<feature type="chain" id="PRO_5047121984" description="SGNH hydrolase-type esterase domain-containing protein" evidence="2">
    <location>
        <begin position="25"/>
        <end position="193"/>
    </location>
</feature>
<dbReference type="EMBL" id="BAAAKK010000003">
    <property type="protein sequence ID" value="GAA1420999.1"/>
    <property type="molecule type" value="Genomic_DNA"/>
</dbReference>
<dbReference type="InterPro" id="IPR036514">
    <property type="entry name" value="SGNH_hydro_sf"/>
</dbReference>
<dbReference type="InterPro" id="IPR013830">
    <property type="entry name" value="SGNH_hydro"/>
</dbReference>
<keyword evidence="5" id="KW-1185">Reference proteome</keyword>
<name>A0ABP4JGD9_9MICO</name>
<dbReference type="SUPFAM" id="SSF52266">
    <property type="entry name" value="SGNH hydrolase"/>
    <property type="match status" value="1"/>
</dbReference>
<proteinExistence type="predicted"/>
<evidence type="ECO:0000259" key="3">
    <source>
        <dbReference type="Pfam" id="PF13472"/>
    </source>
</evidence>
<evidence type="ECO:0000256" key="1">
    <source>
        <dbReference type="SAM" id="MobiDB-lite"/>
    </source>
</evidence>
<feature type="domain" description="SGNH hydrolase-type esterase" evidence="3">
    <location>
        <begin position="41"/>
        <end position="161"/>
    </location>
</feature>
<dbReference type="RefSeq" id="WP_343918257.1">
    <property type="nucleotide sequence ID" value="NZ_BAAAKK010000003.1"/>
</dbReference>
<evidence type="ECO:0000256" key="2">
    <source>
        <dbReference type="SAM" id="SignalP"/>
    </source>
</evidence>
<dbReference type="Pfam" id="PF13472">
    <property type="entry name" value="Lipase_GDSL_2"/>
    <property type="match status" value="1"/>
</dbReference>
<feature type="compositionally biased region" description="Low complexity" evidence="1">
    <location>
        <begin position="164"/>
        <end position="173"/>
    </location>
</feature>
<dbReference type="PROSITE" id="PS51257">
    <property type="entry name" value="PROKAR_LIPOPROTEIN"/>
    <property type="match status" value="1"/>
</dbReference>
<feature type="compositionally biased region" description="Polar residues" evidence="1">
    <location>
        <begin position="177"/>
        <end position="193"/>
    </location>
</feature>
<dbReference type="CDD" id="cd00229">
    <property type="entry name" value="SGNH_hydrolase"/>
    <property type="match status" value="1"/>
</dbReference>
<evidence type="ECO:0000313" key="4">
    <source>
        <dbReference type="EMBL" id="GAA1420999.1"/>
    </source>
</evidence>